<organism evidence="2">
    <name type="scientific">Zea mays</name>
    <name type="common">Maize</name>
    <dbReference type="NCBI Taxonomy" id="4577"/>
    <lineage>
        <taxon>Eukaryota</taxon>
        <taxon>Viridiplantae</taxon>
        <taxon>Streptophyta</taxon>
        <taxon>Embryophyta</taxon>
        <taxon>Tracheophyta</taxon>
        <taxon>Spermatophyta</taxon>
        <taxon>Magnoliopsida</taxon>
        <taxon>Liliopsida</taxon>
        <taxon>Poales</taxon>
        <taxon>Poaceae</taxon>
        <taxon>PACMAD clade</taxon>
        <taxon>Panicoideae</taxon>
        <taxon>Andropogonodae</taxon>
        <taxon>Andropogoneae</taxon>
        <taxon>Tripsacinae</taxon>
        <taxon>Zea</taxon>
    </lineage>
</organism>
<feature type="region of interest" description="Disordered" evidence="1">
    <location>
        <begin position="1"/>
        <end position="32"/>
    </location>
</feature>
<dbReference type="InterPro" id="IPR036412">
    <property type="entry name" value="HAD-like_sf"/>
</dbReference>
<dbReference type="InterPro" id="IPR006439">
    <property type="entry name" value="HAD-SF_hydro_IA"/>
</dbReference>
<feature type="non-terminal residue" evidence="2">
    <location>
        <position position="1"/>
    </location>
</feature>
<dbReference type="AlphaFoldDB" id="Q41855"/>
<protein>
    <submittedName>
        <fullName evidence="2">Sugar-starvation induced protein</fullName>
    </submittedName>
</protein>
<proteinExistence type="evidence at transcript level"/>
<dbReference type="PANTHER" id="PTHR12725">
    <property type="entry name" value="HALOACID DEHALOGENASE-LIKE HYDROLASE"/>
    <property type="match status" value="1"/>
</dbReference>
<dbReference type="EMBL" id="X82617">
    <property type="protein sequence ID" value="CAA57939.1"/>
    <property type="molecule type" value="mRNA"/>
</dbReference>
<accession>Q41855</accession>
<dbReference type="SUPFAM" id="SSF56784">
    <property type="entry name" value="HAD-like"/>
    <property type="match status" value="1"/>
</dbReference>
<reference evidence="2" key="1">
    <citation type="journal article" date="1995" name="Plant Mol. Biol.">
        <title>Molecular cloning and characterization of six cDNAs expressed during glucose starvation in excised maize (Zea mays L.) root tips.</title>
        <authorList>
            <person name="Chevalier C."/>
            <person name="Bourgeois E."/>
            <person name="Pradet A."/>
            <person name="Raymond P."/>
        </authorList>
    </citation>
    <scope>NUCLEOTIDE SEQUENCE</scope>
    <source>
        <tissue evidence="2">Root meristem</tissue>
    </source>
</reference>
<feature type="compositionally biased region" description="Basic residues" evidence="1">
    <location>
        <begin position="10"/>
        <end position="32"/>
    </location>
</feature>
<dbReference type="PANTHER" id="PTHR12725:SF81">
    <property type="entry name" value="OS03G0701200 PROTEIN"/>
    <property type="match status" value="1"/>
</dbReference>
<name>Q41855_MAIZE</name>
<dbReference type="ExpressionAtlas" id="Q41855">
    <property type="expression patterns" value="baseline and differential"/>
</dbReference>
<evidence type="ECO:0000313" key="2">
    <source>
        <dbReference type="EMBL" id="CAA57939.1"/>
    </source>
</evidence>
<dbReference type="PIR" id="S60454">
    <property type="entry name" value="S60454"/>
</dbReference>
<dbReference type="NCBIfam" id="TIGR01509">
    <property type="entry name" value="HAD-SF-IA-v3"/>
    <property type="match status" value="1"/>
</dbReference>
<dbReference type="Gene3D" id="3.40.50.1000">
    <property type="entry name" value="HAD superfamily/HAD-like"/>
    <property type="match status" value="1"/>
</dbReference>
<sequence length="229" mass="25059">LAVSADGGRHARRALPRARQLPRRAHRARLRRAPGRVPQLRARQATVRQDRARPAAGRACCRASRSAKCCSPTRTARTWSGRWSGWAWTRPPYERPCVLRDHEPAPVRRRRWRPAPAVVLKPAVDAIVAGLRAAGSNPRRTLFLDDSERNIAAGKALGLRTALVGKRARSKEADYLWRASAAAPAGIPEIWGEAAERSSDKLPVAGVSVGEVDDVRPGSIIIQPTSIHA</sequence>
<evidence type="ECO:0000256" key="1">
    <source>
        <dbReference type="SAM" id="MobiDB-lite"/>
    </source>
</evidence>
<dbReference type="InterPro" id="IPR023214">
    <property type="entry name" value="HAD_sf"/>
</dbReference>